<evidence type="ECO:0008006" key="4">
    <source>
        <dbReference type="Google" id="ProtNLM"/>
    </source>
</evidence>
<accession>A0AAD5TKH6</accession>
<feature type="compositionally biased region" description="Low complexity" evidence="1">
    <location>
        <begin position="7"/>
        <end position="16"/>
    </location>
</feature>
<name>A0AAD5TKH6_9FUNG</name>
<evidence type="ECO:0000313" key="2">
    <source>
        <dbReference type="EMBL" id="KAJ3179299.1"/>
    </source>
</evidence>
<evidence type="ECO:0000313" key="3">
    <source>
        <dbReference type="Proteomes" id="UP001212152"/>
    </source>
</evidence>
<keyword evidence="3" id="KW-1185">Reference proteome</keyword>
<dbReference type="EMBL" id="JADGJQ010000021">
    <property type="protein sequence ID" value="KAJ3179299.1"/>
    <property type="molecule type" value="Genomic_DNA"/>
</dbReference>
<organism evidence="2 3">
    <name type="scientific">Geranomyces variabilis</name>
    <dbReference type="NCBI Taxonomy" id="109894"/>
    <lineage>
        <taxon>Eukaryota</taxon>
        <taxon>Fungi</taxon>
        <taxon>Fungi incertae sedis</taxon>
        <taxon>Chytridiomycota</taxon>
        <taxon>Chytridiomycota incertae sedis</taxon>
        <taxon>Chytridiomycetes</taxon>
        <taxon>Spizellomycetales</taxon>
        <taxon>Powellomycetaceae</taxon>
        <taxon>Geranomyces</taxon>
    </lineage>
</organism>
<evidence type="ECO:0000256" key="1">
    <source>
        <dbReference type="SAM" id="MobiDB-lite"/>
    </source>
</evidence>
<dbReference type="Proteomes" id="UP001212152">
    <property type="component" value="Unassembled WGS sequence"/>
</dbReference>
<gene>
    <name evidence="2" type="ORF">HDU87_002908</name>
</gene>
<sequence>MPKAQARKPSAVAKPAKPARKQPRQANSSTAVVVKKKPPPAPKFPYHLPYATLDLRKTPNLYRIGRGEEGVLSVQPYKAELLPHWRFRTAAIAKESSQALLAKFNAYLDENDFVGADMARKFVQMGVTRARRYANHKGGKKYQVSADGTEKIELPRAEVEDAEKAEAARVFGAVLEVIKANEKYKQLEERHRELYDAQEIPKMEGDEVDVKAAQIANGPKKVSLAGAGE</sequence>
<dbReference type="AlphaFoldDB" id="A0AAD5TKH6"/>
<protein>
    <recommendedName>
        <fullName evidence="4">DUF4385 domain-containing protein</fullName>
    </recommendedName>
</protein>
<proteinExistence type="predicted"/>
<dbReference type="InterPro" id="IPR025494">
    <property type="entry name" value="DUF4385"/>
</dbReference>
<comment type="caution">
    <text evidence="2">The sequence shown here is derived from an EMBL/GenBank/DDBJ whole genome shotgun (WGS) entry which is preliminary data.</text>
</comment>
<dbReference type="Pfam" id="PF14328">
    <property type="entry name" value="DUF4385"/>
    <property type="match status" value="1"/>
</dbReference>
<feature type="region of interest" description="Disordered" evidence="1">
    <location>
        <begin position="1"/>
        <end position="38"/>
    </location>
</feature>
<reference evidence="2" key="1">
    <citation type="submission" date="2020-05" db="EMBL/GenBank/DDBJ databases">
        <title>Phylogenomic resolution of chytrid fungi.</title>
        <authorList>
            <person name="Stajich J.E."/>
            <person name="Amses K."/>
            <person name="Simmons R."/>
            <person name="Seto K."/>
            <person name="Myers J."/>
            <person name="Bonds A."/>
            <person name="Quandt C.A."/>
            <person name="Barry K."/>
            <person name="Liu P."/>
            <person name="Grigoriev I."/>
            <person name="Longcore J.E."/>
            <person name="James T.Y."/>
        </authorList>
    </citation>
    <scope>NUCLEOTIDE SEQUENCE</scope>
    <source>
        <strain evidence="2">JEL0379</strain>
    </source>
</reference>